<dbReference type="Proteomes" id="UP000823823">
    <property type="component" value="Unassembled WGS sequence"/>
</dbReference>
<protein>
    <submittedName>
        <fullName evidence="2">Uncharacterized protein</fullName>
    </submittedName>
</protein>
<evidence type="ECO:0000313" key="3">
    <source>
        <dbReference type="Proteomes" id="UP000823823"/>
    </source>
</evidence>
<proteinExistence type="predicted"/>
<reference evidence="2" key="1">
    <citation type="journal article" date="2021" name="PeerJ">
        <title>Extensive microbial diversity within the chicken gut microbiome revealed by metagenomics and culture.</title>
        <authorList>
            <person name="Gilroy R."/>
            <person name="Ravi A."/>
            <person name="Getino M."/>
            <person name="Pursley I."/>
            <person name="Horton D.L."/>
            <person name="Alikhan N.F."/>
            <person name="Baker D."/>
            <person name="Gharbi K."/>
            <person name="Hall N."/>
            <person name="Watson M."/>
            <person name="Adriaenssens E.M."/>
            <person name="Foster-Nyarko E."/>
            <person name="Jarju S."/>
            <person name="Secka A."/>
            <person name="Antonio M."/>
            <person name="Oren A."/>
            <person name="Chaudhuri R.R."/>
            <person name="La Ragione R."/>
            <person name="Hildebrand F."/>
            <person name="Pallen M.J."/>
        </authorList>
    </citation>
    <scope>NUCLEOTIDE SEQUENCE</scope>
    <source>
        <strain evidence="2">ChiHjej13B12-24818</strain>
    </source>
</reference>
<feature type="transmembrane region" description="Helical" evidence="1">
    <location>
        <begin position="35"/>
        <end position="51"/>
    </location>
</feature>
<keyword evidence="1" id="KW-0812">Transmembrane</keyword>
<feature type="transmembrane region" description="Helical" evidence="1">
    <location>
        <begin position="12"/>
        <end position="29"/>
    </location>
</feature>
<reference evidence="2" key="2">
    <citation type="submission" date="2021-04" db="EMBL/GenBank/DDBJ databases">
        <authorList>
            <person name="Gilroy R."/>
        </authorList>
    </citation>
    <scope>NUCLEOTIDE SEQUENCE</scope>
    <source>
        <strain evidence="2">ChiHjej13B12-24818</strain>
    </source>
</reference>
<evidence type="ECO:0000256" key="1">
    <source>
        <dbReference type="SAM" id="Phobius"/>
    </source>
</evidence>
<keyword evidence="1" id="KW-0472">Membrane</keyword>
<gene>
    <name evidence="2" type="ORF">H9786_10740</name>
</gene>
<keyword evidence="1" id="KW-1133">Transmembrane helix</keyword>
<comment type="caution">
    <text evidence="2">The sequence shown here is derived from an EMBL/GenBank/DDBJ whole genome shotgun (WGS) entry which is preliminary data.</text>
</comment>
<sequence length="66" mass="7233">MTTNQPRSGPDRPGIVLSVLGMIGVALHLQPVPLLELLALIPAWILLLMGLRRSALQDAARSTWRH</sequence>
<organism evidence="2 3">
    <name type="scientific">Candidatus Brachybacterium merdavium</name>
    <dbReference type="NCBI Taxonomy" id="2838513"/>
    <lineage>
        <taxon>Bacteria</taxon>
        <taxon>Bacillati</taxon>
        <taxon>Actinomycetota</taxon>
        <taxon>Actinomycetes</taxon>
        <taxon>Micrococcales</taxon>
        <taxon>Dermabacteraceae</taxon>
        <taxon>Brachybacterium</taxon>
    </lineage>
</organism>
<name>A0A9D2RP94_9MICO</name>
<dbReference type="AlphaFoldDB" id="A0A9D2RP94"/>
<evidence type="ECO:0000313" key="2">
    <source>
        <dbReference type="EMBL" id="HJB10985.1"/>
    </source>
</evidence>
<dbReference type="EMBL" id="DWZH01000086">
    <property type="protein sequence ID" value="HJB10985.1"/>
    <property type="molecule type" value="Genomic_DNA"/>
</dbReference>
<accession>A0A9D2RP94</accession>